<dbReference type="EMBL" id="RBKU01000001">
    <property type="protein sequence ID" value="RKR85348.1"/>
    <property type="molecule type" value="Genomic_DNA"/>
</dbReference>
<evidence type="ECO:0000313" key="3">
    <source>
        <dbReference type="Proteomes" id="UP000268007"/>
    </source>
</evidence>
<dbReference type="SUPFAM" id="SSF49464">
    <property type="entry name" value="Carboxypeptidase regulatory domain-like"/>
    <property type="match status" value="1"/>
</dbReference>
<reference evidence="2 3" key="1">
    <citation type="submission" date="2018-10" db="EMBL/GenBank/DDBJ databases">
        <title>Genomic Encyclopedia of Archaeal and Bacterial Type Strains, Phase II (KMG-II): from individual species to whole genera.</title>
        <authorList>
            <person name="Goeker M."/>
        </authorList>
    </citation>
    <scope>NUCLEOTIDE SEQUENCE [LARGE SCALE GENOMIC DNA]</scope>
    <source>
        <strain evidence="2 3">DSM 18602</strain>
    </source>
</reference>
<proteinExistence type="predicted"/>
<dbReference type="InterPro" id="IPR043741">
    <property type="entry name" value="DUF5686"/>
</dbReference>
<organism evidence="2 3">
    <name type="scientific">Mucilaginibacter gracilis</name>
    <dbReference type="NCBI Taxonomy" id="423350"/>
    <lineage>
        <taxon>Bacteria</taxon>
        <taxon>Pseudomonadati</taxon>
        <taxon>Bacteroidota</taxon>
        <taxon>Sphingobacteriia</taxon>
        <taxon>Sphingobacteriales</taxon>
        <taxon>Sphingobacteriaceae</taxon>
        <taxon>Mucilaginibacter</taxon>
    </lineage>
</organism>
<accession>A0A495JA39</accession>
<feature type="signal peptide" evidence="1">
    <location>
        <begin position="1"/>
        <end position="19"/>
    </location>
</feature>
<dbReference type="AlphaFoldDB" id="A0A495JA39"/>
<keyword evidence="2" id="KW-0121">Carboxypeptidase</keyword>
<dbReference type="Pfam" id="PF13715">
    <property type="entry name" value="CarbopepD_reg_2"/>
    <property type="match status" value="1"/>
</dbReference>
<dbReference type="Proteomes" id="UP000268007">
    <property type="component" value="Unassembled WGS sequence"/>
</dbReference>
<dbReference type="Gene3D" id="2.60.40.1120">
    <property type="entry name" value="Carboxypeptidase-like, regulatory domain"/>
    <property type="match status" value="1"/>
</dbReference>
<sequence length="814" mass="92734">MIKSLIVFFAVILAKPVFGQSVLAGRVTDSQGNAAAFTSVYINGTTQGTSANPNGYYSLKLKPGKYVINYRFVGFKQQTDEVEVTGNYNTHNVTLVYEDYQPKQNTPPVTEDAAFDIIRNAIKKRDYYLKEINAYSCDVYIRGTQKLISAPKGMLSRGVARQLQLNLSAKSILYMSESASHFNFEQPGNYKEVMVSSKATGNYNAFNFDRAANLQVNFYKNMLDIEGLNQRGFISPIADDALKYYTYKLLGSTTENGKVVNKIQVTPIDDREPVFKGNIYIVENDWRIYAAHLYVTGKSNLNFVDTLNINQQYLPVSADKWQPSSVSFTYSGNVLGFRYNGYILGTFSNYNLDTKFPPHFFNGETMRIADITVKRDSVYWSQNRPVPLTFDEQRIYNLKDSLVAAHSKPAYLDSAERANNKFSPLSYVFFGDTVKHRHKNEVITVNPLYDVVQYNPIEGWVVDLKPTYTKSMDVGKAYTISPELRYGFDNKIVSLNTGFNYRYDPEHEGAFYGKVGTGILDLNNEGTVGPFLNSFNALYFKSNDLKLYRSKFLMAGTQREVARGLLLDGNLEYARRTALQNQSSRTVRSFPDKEFNSNNPFITAVNAPLLFEENDALTLKLSGTYTFDEEYTTTPGGRVYDQSKYPKIKVNYRKGIKGIFSSDVDYDYADVQIYHDHINLGIYGFSAFQVTAGNFFNSNALSYPDYKWFKGNQGITFTPGISQFHFLPYYTYSQSSFLEAHYEHNFAGYLFNNIAGLRKLKLEEIIGGNFLTQKNTPNYGEIYVGVQRFFFRIDYGFVYRRGHIDQGIKLYFGI</sequence>
<dbReference type="Gene3D" id="2.50.20.10">
    <property type="entry name" value="Lipoprotein localisation LolA/LolB/LppX"/>
    <property type="match status" value="1"/>
</dbReference>
<dbReference type="GO" id="GO:0004180">
    <property type="term" value="F:carboxypeptidase activity"/>
    <property type="evidence" value="ECO:0007669"/>
    <property type="project" value="UniProtKB-KW"/>
</dbReference>
<dbReference type="OrthoDB" id="983143at2"/>
<keyword evidence="2" id="KW-0645">Protease</keyword>
<gene>
    <name evidence="2" type="ORF">BDD43_5617</name>
</gene>
<protein>
    <submittedName>
        <fullName evidence="2">Carboxypeptidase-like protein</fullName>
    </submittedName>
</protein>
<dbReference type="RefSeq" id="WP_121201405.1">
    <property type="nucleotide sequence ID" value="NZ_RBKU01000001.1"/>
</dbReference>
<feature type="chain" id="PRO_5019752071" evidence="1">
    <location>
        <begin position="20"/>
        <end position="814"/>
    </location>
</feature>
<keyword evidence="1" id="KW-0732">Signal</keyword>
<keyword evidence="3" id="KW-1185">Reference proteome</keyword>
<keyword evidence="2" id="KW-0378">Hydrolase</keyword>
<dbReference type="InterPro" id="IPR008969">
    <property type="entry name" value="CarboxyPept-like_regulatory"/>
</dbReference>
<evidence type="ECO:0000313" key="2">
    <source>
        <dbReference type="EMBL" id="RKR85348.1"/>
    </source>
</evidence>
<name>A0A495JA39_9SPHI</name>
<comment type="caution">
    <text evidence="2">The sequence shown here is derived from an EMBL/GenBank/DDBJ whole genome shotgun (WGS) entry which is preliminary data.</text>
</comment>
<evidence type="ECO:0000256" key="1">
    <source>
        <dbReference type="SAM" id="SignalP"/>
    </source>
</evidence>
<dbReference type="Pfam" id="PF18939">
    <property type="entry name" value="DUF5686"/>
    <property type="match status" value="1"/>
</dbReference>